<organism evidence="2 3">
    <name type="scientific">Flagellimonas meridianipacifica</name>
    <dbReference type="NCBI Taxonomy" id="1080225"/>
    <lineage>
        <taxon>Bacteria</taxon>
        <taxon>Pseudomonadati</taxon>
        <taxon>Bacteroidota</taxon>
        <taxon>Flavobacteriia</taxon>
        <taxon>Flavobacteriales</taxon>
        <taxon>Flavobacteriaceae</taxon>
        <taxon>Flagellimonas</taxon>
    </lineage>
</organism>
<dbReference type="RefSeq" id="WP_106147172.1">
    <property type="nucleotide sequence ID" value="NZ_PVYX01000002.1"/>
</dbReference>
<dbReference type="Proteomes" id="UP000237640">
    <property type="component" value="Unassembled WGS sequence"/>
</dbReference>
<dbReference type="GO" id="GO:0051213">
    <property type="term" value="F:dioxygenase activity"/>
    <property type="evidence" value="ECO:0007669"/>
    <property type="project" value="UniProtKB-KW"/>
</dbReference>
<keyword evidence="2" id="KW-0223">Dioxygenase</keyword>
<dbReference type="AlphaFoldDB" id="A0A2T0MCY9"/>
<keyword evidence="2" id="KW-0560">Oxidoreductase</keyword>
<dbReference type="SUPFAM" id="SSF54593">
    <property type="entry name" value="Glyoxalase/Bleomycin resistance protein/Dihydroxybiphenyl dioxygenase"/>
    <property type="match status" value="1"/>
</dbReference>
<gene>
    <name evidence="2" type="ORF">CLV81_3777</name>
</gene>
<name>A0A2T0MCY9_9FLAO</name>
<accession>A0A2T0MCY9</accession>
<reference evidence="2 3" key="1">
    <citation type="submission" date="2018-03" db="EMBL/GenBank/DDBJ databases">
        <title>Genomic Encyclopedia of Archaeal and Bacterial Type Strains, Phase II (KMG-II): from individual species to whole genera.</title>
        <authorList>
            <person name="Goeker M."/>
        </authorList>
    </citation>
    <scope>NUCLEOTIDE SEQUENCE [LARGE SCALE GENOMIC DNA]</scope>
    <source>
        <strain evidence="2 3">DSM 25027</strain>
    </source>
</reference>
<comment type="caution">
    <text evidence="2">The sequence shown here is derived from an EMBL/GenBank/DDBJ whole genome shotgun (WGS) entry which is preliminary data.</text>
</comment>
<dbReference type="InterPro" id="IPR004360">
    <property type="entry name" value="Glyas_Fos-R_dOase_dom"/>
</dbReference>
<dbReference type="EMBL" id="PVYX01000002">
    <property type="protein sequence ID" value="PRX55368.1"/>
    <property type="molecule type" value="Genomic_DNA"/>
</dbReference>
<dbReference type="PROSITE" id="PS51819">
    <property type="entry name" value="VOC"/>
    <property type="match status" value="1"/>
</dbReference>
<evidence type="ECO:0000259" key="1">
    <source>
        <dbReference type="PROSITE" id="PS51819"/>
    </source>
</evidence>
<dbReference type="InterPro" id="IPR037523">
    <property type="entry name" value="VOC_core"/>
</dbReference>
<dbReference type="OrthoDB" id="192739at2"/>
<proteinExistence type="predicted"/>
<dbReference type="Gene3D" id="3.10.180.10">
    <property type="entry name" value="2,3-Dihydroxybiphenyl 1,2-Dioxygenase, domain 1"/>
    <property type="match status" value="1"/>
</dbReference>
<evidence type="ECO:0000313" key="3">
    <source>
        <dbReference type="Proteomes" id="UP000237640"/>
    </source>
</evidence>
<dbReference type="InterPro" id="IPR029068">
    <property type="entry name" value="Glyas_Bleomycin-R_OHBP_Dase"/>
</dbReference>
<sequence>MEHSNSHTLRKMVGAILLLSTIALYSQSNSGTTFEPLHLVISVPSLEDTAEWYISKLDFEAYKKFVVPDKGLSAQLLRKGNFELMLIKSEDSSELPDSRKNTFSNLAVQGVKRIAFKVENLSQFIDGLINKGVAIDVAPRLFEDSKNNVAFKWAIISDNNGNLIEFVELLKK</sequence>
<feature type="domain" description="VOC" evidence="1">
    <location>
        <begin position="35"/>
        <end position="169"/>
    </location>
</feature>
<evidence type="ECO:0000313" key="2">
    <source>
        <dbReference type="EMBL" id="PRX55368.1"/>
    </source>
</evidence>
<keyword evidence="3" id="KW-1185">Reference proteome</keyword>
<protein>
    <submittedName>
        <fullName evidence="2">Glyoxalase/bleomycin resistance protein/dioxygenase superfamily protein</fullName>
    </submittedName>
</protein>
<dbReference type="Pfam" id="PF00903">
    <property type="entry name" value="Glyoxalase"/>
    <property type="match status" value="1"/>
</dbReference>